<dbReference type="EMBL" id="JBJKTR010000007">
    <property type="protein sequence ID" value="KAL3363565.1"/>
    <property type="molecule type" value="Genomic_DNA"/>
</dbReference>
<proteinExistence type="predicted"/>
<dbReference type="EMBL" id="JBJKTR010000007">
    <property type="protein sequence ID" value="KAL3363563.1"/>
    <property type="molecule type" value="Genomic_DNA"/>
</dbReference>
<name>A0ABD2U4W6_9SOLN</name>
<dbReference type="AlphaFoldDB" id="A0ABD2U4W6"/>
<dbReference type="EMBL" id="JBJKTR010000007">
    <property type="protein sequence ID" value="KAL3363564.1"/>
    <property type="molecule type" value="Genomic_DNA"/>
</dbReference>
<dbReference type="Proteomes" id="UP001627284">
    <property type="component" value="Unassembled WGS sequence"/>
</dbReference>
<feature type="non-terminal residue" evidence="1">
    <location>
        <position position="1"/>
    </location>
</feature>
<gene>
    <name evidence="1" type="ORF">AABB24_012699</name>
</gene>
<keyword evidence="2" id="KW-1185">Reference proteome</keyword>
<evidence type="ECO:0000313" key="2">
    <source>
        <dbReference type="Proteomes" id="UP001627284"/>
    </source>
</evidence>
<comment type="caution">
    <text evidence="1">The sequence shown here is derived from an EMBL/GenBank/DDBJ whole genome shotgun (WGS) entry which is preliminary data.</text>
</comment>
<accession>A0ABD2U4W6</accession>
<sequence length="162" mass="18645">NLSTPQDQRSSPLFHKSRLKFSPPSLDVCSSFSQKNFLPQNVFLLPQEPFTPLSHQSLPKNGYEQLENGNFRWFLARSIRPPSIIASSYQLYVPSIIFYEPKQTSKALPPALLRPKMVKGVKNHWIWANCPFNLMGARFHQLFFERSRGSKSAIKKKKILAL</sequence>
<evidence type="ECO:0000313" key="1">
    <source>
        <dbReference type="EMBL" id="KAL3363564.1"/>
    </source>
</evidence>
<protein>
    <submittedName>
        <fullName evidence="1">Uncharacterized protein</fullName>
    </submittedName>
</protein>
<reference evidence="1 2" key="1">
    <citation type="submission" date="2024-05" db="EMBL/GenBank/DDBJ databases">
        <title>De novo assembly of an allotetraploid wild potato.</title>
        <authorList>
            <person name="Hosaka A.J."/>
        </authorList>
    </citation>
    <scope>NUCLEOTIDE SEQUENCE [LARGE SCALE GENOMIC DNA]</scope>
    <source>
        <tissue evidence="1">Young leaves</tissue>
    </source>
</reference>
<organism evidence="1 2">
    <name type="scientific">Solanum stoloniferum</name>
    <dbReference type="NCBI Taxonomy" id="62892"/>
    <lineage>
        <taxon>Eukaryota</taxon>
        <taxon>Viridiplantae</taxon>
        <taxon>Streptophyta</taxon>
        <taxon>Embryophyta</taxon>
        <taxon>Tracheophyta</taxon>
        <taxon>Spermatophyta</taxon>
        <taxon>Magnoliopsida</taxon>
        <taxon>eudicotyledons</taxon>
        <taxon>Gunneridae</taxon>
        <taxon>Pentapetalae</taxon>
        <taxon>asterids</taxon>
        <taxon>lamiids</taxon>
        <taxon>Solanales</taxon>
        <taxon>Solanaceae</taxon>
        <taxon>Solanoideae</taxon>
        <taxon>Solaneae</taxon>
        <taxon>Solanum</taxon>
    </lineage>
</organism>